<protein>
    <submittedName>
        <fullName evidence="2">GNAT family N-acetyltransferase</fullName>
        <ecNumber evidence="2">2.3.1.-</ecNumber>
    </submittedName>
</protein>
<keyword evidence="2" id="KW-0012">Acyltransferase</keyword>
<sequence>MAEFSAVGMNFDRYTNSKFTESLYSKYFVWDAYINATTAIAAYDGDVLCGVIMAKFDNELMIDQKVVDKVHASSLQYMMGLVFDQGIITYDQVNQAMLKELKAKTNLDGEVLLFAVNPDIKNKGIGTKLLNELERKYSGKRVYLFSDSNCSYQFYQHRGFHQNNAIRIPEPGRVDGSKLTCFLFDKQL</sequence>
<dbReference type="SUPFAM" id="SSF55729">
    <property type="entry name" value="Acyl-CoA N-acyltransferases (Nat)"/>
    <property type="match status" value="1"/>
</dbReference>
<dbReference type="Pfam" id="PF13508">
    <property type="entry name" value="Acetyltransf_7"/>
    <property type="match status" value="1"/>
</dbReference>
<proteinExistence type="predicted"/>
<evidence type="ECO:0000313" key="3">
    <source>
        <dbReference type="Proteomes" id="UP001596186"/>
    </source>
</evidence>
<gene>
    <name evidence="2" type="ORF">ACFP1F_01185</name>
</gene>
<feature type="domain" description="N-acetyltransferase" evidence="1">
    <location>
        <begin position="1"/>
        <end position="188"/>
    </location>
</feature>
<dbReference type="EMBL" id="JBHSSN010000002">
    <property type="protein sequence ID" value="MFC6322379.1"/>
    <property type="molecule type" value="Genomic_DNA"/>
</dbReference>
<keyword evidence="3" id="KW-1185">Reference proteome</keyword>
<dbReference type="Proteomes" id="UP001596186">
    <property type="component" value="Unassembled WGS sequence"/>
</dbReference>
<dbReference type="RefSeq" id="WP_125591801.1">
    <property type="nucleotide sequence ID" value="NZ_JBHSSN010000002.1"/>
</dbReference>
<keyword evidence="2" id="KW-0808">Transferase</keyword>
<reference evidence="3" key="1">
    <citation type="journal article" date="2019" name="Int. J. Syst. Evol. Microbiol.">
        <title>The Global Catalogue of Microorganisms (GCM) 10K type strain sequencing project: providing services to taxonomists for standard genome sequencing and annotation.</title>
        <authorList>
            <consortium name="The Broad Institute Genomics Platform"/>
            <consortium name="The Broad Institute Genome Sequencing Center for Infectious Disease"/>
            <person name="Wu L."/>
            <person name="Ma J."/>
        </authorList>
    </citation>
    <scope>NUCLEOTIDE SEQUENCE [LARGE SCALE GENOMIC DNA]</scope>
    <source>
        <strain evidence="3">CCM 8895</strain>
    </source>
</reference>
<dbReference type="GO" id="GO:0016746">
    <property type="term" value="F:acyltransferase activity"/>
    <property type="evidence" value="ECO:0007669"/>
    <property type="project" value="UniProtKB-KW"/>
</dbReference>
<dbReference type="PROSITE" id="PS51186">
    <property type="entry name" value="GNAT"/>
    <property type="match status" value="1"/>
</dbReference>
<evidence type="ECO:0000259" key="1">
    <source>
        <dbReference type="PROSITE" id="PS51186"/>
    </source>
</evidence>
<dbReference type="InterPro" id="IPR000182">
    <property type="entry name" value="GNAT_dom"/>
</dbReference>
<organism evidence="2 3">
    <name type="scientific">Companilactobacillus baiquanensis</name>
    <dbReference type="NCBI Taxonomy" id="2486005"/>
    <lineage>
        <taxon>Bacteria</taxon>
        <taxon>Bacillati</taxon>
        <taxon>Bacillota</taxon>
        <taxon>Bacilli</taxon>
        <taxon>Lactobacillales</taxon>
        <taxon>Lactobacillaceae</taxon>
        <taxon>Companilactobacillus</taxon>
    </lineage>
</organism>
<dbReference type="Gene3D" id="3.40.630.30">
    <property type="match status" value="1"/>
</dbReference>
<dbReference type="CDD" id="cd04301">
    <property type="entry name" value="NAT_SF"/>
    <property type="match status" value="1"/>
</dbReference>
<dbReference type="InterPro" id="IPR016181">
    <property type="entry name" value="Acyl_CoA_acyltransferase"/>
</dbReference>
<name>A0ABW1UU91_9LACO</name>
<evidence type="ECO:0000313" key="2">
    <source>
        <dbReference type="EMBL" id="MFC6322379.1"/>
    </source>
</evidence>
<dbReference type="EC" id="2.3.1.-" evidence="2"/>
<accession>A0ABW1UU91</accession>
<comment type="caution">
    <text evidence="2">The sequence shown here is derived from an EMBL/GenBank/DDBJ whole genome shotgun (WGS) entry which is preliminary data.</text>
</comment>